<dbReference type="GO" id="GO:0051607">
    <property type="term" value="P:defense response to virus"/>
    <property type="evidence" value="ECO:0007669"/>
    <property type="project" value="UniProtKB-ARBA"/>
</dbReference>
<comment type="function">
    <text evidence="1">Confers resistance to late blight (Phytophthora infestans) races carrying the avirulence gene Avr1. Resistance proteins guard the plant against pathogens that contain an appropriate avirulence protein via an indirect interaction with this avirulence protein. That triggers a defense system including the hypersensitive response, which restricts the pathogen growth.</text>
</comment>
<keyword evidence="16" id="KW-1185">Reference proteome</keyword>
<evidence type="ECO:0000256" key="12">
    <source>
        <dbReference type="ARBA" id="ARBA00023054"/>
    </source>
</evidence>
<evidence type="ECO:0000259" key="14">
    <source>
        <dbReference type="Pfam" id="PF12061"/>
    </source>
</evidence>
<keyword evidence="12" id="KW-0175">Coiled coil</keyword>
<keyword evidence="7" id="KW-0381">Hypersensitive response</keyword>
<reference evidence="17" key="2">
    <citation type="submission" date="2025-08" db="UniProtKB">
        <authorList>
            <consortium name="RefSeq"/>
        </authorList>
    </citation>
    <scope>IDENTIFICATION</scope>
    <source>
        <tissue evidence="17">Leaves</tissue>
    </source>
</reference>
<dbReference type="InterPro" id="IPR027417">
    <property type="entry name" value="P-loop_NTPase"/>
</dbReference>
<evidence type="ECO:0000256" key="10">
    <source>
        <dbReference type="ARBA" id="ARBA00022821"/>
    </source>
</evidence>
<evidence type="ECO:0000256" key="3">
    <source>
        <dbReference type="ARBA" id="ARBA00004496"/>
    </source>
</evidence>
<keyword evidence="11" id="KW-0067">ATP-binding</keyword>
<dbReference type="Pfam" id="PF00931">
    <property type="entry name" value="NB-ARC"/>
    <property type="match status" value="1"/>
</dbReference>
<keyword evidence="6" id="KW-0433">Leucine-rich repeat</keyword>
<evidence type="ECO:0000256" key="11">
    <source>
        <dbReference type="ARBA" id="ARBA00022840"/>
    </source>
</evidence>
<dbReference type="PRINTS" id="PR00364">
    <property type="entry name" value="DISEASERSIST"/>
</dbReference>
<feature type="domain" description="Disease resistance protein winged helix" evidence="15">
    <location>
        <begin position="709"/>
        <end position="778"/>
    </location>
</feature>
<evidence type="ECO:0000313" key="17">
    <source>
        <dbReference type="RefSeq" id="XP_027075767.1"/>
    </source>
</evidence>
<keyword evidence="9" id="KW-0547">Nucleotide-binding</keyword>
<dbReference type="GeneID" id="113699594"/>
<comment type="similarity">
    <text evidence="4">Belongs to the disease resistance NB-LRR family.</text>
</comment>
<keyword evidence="8" id="KW-0677">Repeat</keyword>
<dbReference type="AlphaFoldDB" id="A0A6P6TD07"/>
<evidence type="ECO:0000256" key="5">
    <source>
        <dbReference type="ARBA" id="ARBA00022490"/>
    </source>
</evidence>
<feature type="domain" description="Late blight resistance protein R1A-like N-terminal" evidence="14">
    <location>
        <begin position="70"/>
        <end position="289"/>
    </location>
</feature>
<dbReference type="GO" id="GO:0016020">
    <property type="term" value="C:membrane"/>
    <property type="evidence" value="ECO:0007669"/>
    <property type="project" value="UniProtKB-SubCell"/>
</dbReference>
<dbReference type="GO" id="GO:0005737">
    <property type="term" value="C:cytoplasm"/>
    <property type="evidence" value="ECO:0007669"/>
    <property type="project" value="UniProtKB-SubCell"/>
</dbReference>
<evidence type="ECO:0000313" key="16">
    <source>
        <dbReference type="Proteomes" id="UP001652660"/>
    </source>
</evidence>
<dbReference type="Pfam" id="PF12061">
    <property type="entry name" value="NB-LRR"/>
    <property type="match status" value="1"/>
</dbReference>
<dbReference type="FunFam" id="3.40.50.300:FF:001091">
    <property type="entry name" value="Probable disease resistance protein At1g61300"/>
    <property type="match status" value="1"/>
</dbReference>
<sequence length="919" mass="105607">MDFGQLVSKLSKLQKHKWFFDMDVEKLRMRLIHQYWLELPFLDDEDYSTYFIVKGFSDYLKLRQRLDQDMSHLTEDLLLKLKLSRALFFFAAMQGVDKMQLIDLLAHYTFLAVNAECLRKVYWSVCFKGEVFKDIQLEICHLQCKIKLVDFQFHVTSVRVLKALLKASKVLSRSPLTFAPEKNKYIAEEFVDSLLGAFRQILECHAMFTVSMHDQMQKLHEGVKFLSILLHVKQEKFYALSDGMKDRIGDMIIDAGIVICSLSVSKTKYSLAKETDLALLHLLKDLQFVMEEVAQTYPPTSSSLSFPRTNELGSIDFFLENLKELATSDTGSIAFPKDQIQRVQEDLIFLRSFLWKIVKLRSQNGKLQALWDRAMEVAYKTELIIDSVVLGDKLECLDTVAGDIKHVKTEALKLSDSIRSDNEAQRVTKKSIHLESQLSTPALDEVLVGLDEEVKTITNRLTKGLKKRDIVSIVGMAGLGKTTLANTVYHHPSILNHFHIRACCTVSQVYSRHNLLVQILCSVVYSFADHSVKVSPDKYLRMDEDDLAAELKKVLSRNMYLIVLDDVWDIEAWNLLKDSLPDDSNGSRILFTSRFQNLSLQFKPDSKPYHLRQLTGEECFALLQRKIFGKKNCPSTLTKVLIQIASKCKGLPHTIVIFAGILSRIEQYCWQEFADSLSSSTPVKTEPLELSYSHLPEYLKPCLLYFGAFREDQDIPVRRLLWLWISEGFVQKTEGKSLDDMAEDYLMDLVSRSLVTVTKQRTTGGAKTCQIHDLVHEFCLAKAKHESFLQILHGDSDISTFTGPCPHRLCIYLIKEEELEKMRLYFPNLRCLFVFSYYHWNFSWKVIKLRDGSPGFPVLKLLRVLDLGDFDFGTSFPMEVVFLAHLRFLAIHGHMKDIPSAIDNLSRLETFLVEGNFDA</sequence>
<dbReference type="RefSeq" id="XP_027075767.1">
    <property type="nucleotide sequence ID" value="XM_027219966.1"/>
</dbReference>
<accession>A0A6P6TD07</accession>
<organism evidence="16 17">
    <name type="scientific">Coffea arabica</name>
    <name type="common">Arabian coffee</name>
    <dbReference type="NCBI Taxonomy" id="13443"/>
    <lineage>
        <taxon>Eukaryota</taxon>
        <taxon>Viridiplantae</taxon>
        <taxon>Streptophyta</taxon>
        <taxon>Embryophyta</taxon>
        <taxon>Tracheophyta</taxon>
        <taxon>Spermatophyta</taxon>
        <taxon>Magnoliopsida</taxon>
        <taxon>eudicotyledons</taxon>
        <taxon>Gunneridae</taxon>
        <taxon>Pentapetalae</taxon>
        <taxon>asterids</taxon>
        <taxon>lamiids</taxon>
        <taxon>Gentianales</taxon>
        <taxon>Rubiaceae</taxon>
        <taxon>Ixoroideae</taxon>
        <taxon>Gardenieae complex</taxon>
        <taxon>Bertiereae - Coffeeae clade</taxon>
        <taxon>Coffeeae</taxon>
        <taxon>Coffea</taxon>
    </lineage>
</organism>
<dbReference type="InterPro" id="IPR032675">
    <property type="entry name" value="LRR_dom_sf"/>
</dbReference>
<name>A0A6P6TD07_COFAR</name>
<dbReference type="OrthoDB" id="1288760at2759"/>
<dbReference type="InterPro" id="IPR038005">
    <property type="entry name" value="RX-like_CC"/>
</dbReference>
<dbReference type="InterPro" id="IPR042197">
    <property type="entry name" value="Apaf_helical"/>
</dbReference>
<evidence type="ECO:0000259" key="15">
    <source>
        <dbReference type="Pfam" id="PF23559"/>
    </source>
</evidence>
<dbReference type="GO" id="GO:0043531">
    <property type="term" value="F:ADP binding"/>
    <property type="evidence" value="ECO:0007669"/>
    <property type="project" value="InterPro"/>
</dbReference>
<dbReference type="Proteomes" id="UP001652660">
    <property type="component" value="Chromosome 7c"/>
</dbReference>
<gene>
    <name evidence="17" type="primary">LOC113699594</name>
</gene>
<dbReference type="InterPro" id="IPR002182">
    <property type="entry name" value="NB-ARC"/>
</dbReference>
<evidence type="ECO:0000256" key="8">
    <source>
        <dbReference type="ARBA" id="ARBA00022737"/>
    </source>
</evidence>
<comment type="subcellular location">
    <subcellularLocation>
        <location evidence="3">Cytoplasm</location>
    </subcellularLocation>
    <subcellularLocation>
        <location evidence="2">Membrane</location>
        <topology evidence="2">Peripheral membrane protein</topology>
    </subcellularLocation>
</comment>
<dbReference type="CDD" id="cd14798">
    <property type="entry name" value="RX-CC_like"/>
    <property type="match status" value="1"/>
</dbReference>
<evidence type="ECO:0000259" key="13">
    <source>
        <dbReference type="Pfam" id="PF00931"/>
    </source>
</evidence>
<dbReference type="GO" id="GO:0005524">
    <property type="term" value="F:ATP binding"/>
    <property type="evidence" value="ECO:0007669"/>
    <property type="project" value="UniProtKB-KW"/>
</dbReference>
<dbReference type="GO" id="GO:0009626">
    <property type="term" value="P:plant-type hypersensitive response"/>
    <property type="evidence" value="ECO:0007669"/>
    <property type="project" value="UniProtKB-KW"/>
</dbReference>
<dbReference type="SUPFAM" id="SSF52058">
    <property type="entry name" value="L domain-like"/>
    <property type="match status" value="1"/>
</dbReference>
<dbReference type="InterPro" id="IPR021929">
    <property type="entry name" value="R1A-like_N"/>
</dbReference>
<dbReference type="PANTHER" id="PTHR23155">
    <property type="entry name" value="DISEASE RESISTANCE PROTEIN RP"/>
    <property type="match status" value="1"/>
</dbReference>
<dbReference type="InterPro" id="IPR044974">
    <property type="entry name" value="Disease_R_plants"/>
</dbReference>
<dbReference type="FunFam" id="1.10.10.10:FF:000322">
    <property type="entry name" value="Probable disease resistance protein At1g63360"/>
    <property type="match status" value="1"/>
</dbReference>
<keyword evidence="5" id="KW-0963">Cytoplasm</keyword>
<proteinExistence type="inferred from homology"/>
<evidence type="ECO:0000256" key="2">
    <source>
        <dbReference type="ARBA" id="ARBA00004170"/>
    </source>
</evidence>
<evidence type="ECO:0000256" key="7">
    <source>
        <dbReference type="ARBA" id="ARBA00022667"/>
    </source>
</evidence>
<feature type="domain" description="NB-ARC" evidence="13">
    <location>
        <begin position="452"/>
        <end position="631"/>
    </location>
</feature>
<evidence type="ECO:0000256" key="1">
    <source>
        <dbReference type="ARBA" id="ARBA00002074"/>
    </source>
</evidence>
<reference evidence="16" key="1">
    <citation type="journal article" date="2025" name="Foods">
        <title>Unveiling the Microbial Signatures of Arabica Coffee Cherries: Insights into Ripeness Specific Diversity, Functional Traits, and Implications for Quality and Safety.</title>
        <authorList>
            <consortium name="RefSeq"/>
            <person name="Tenea G.N."/>
            <person name="Cifuentes V."/>
            <person name="Reyes P."/>
            <person name="Cevallos-Vallejos M."/>
        </authorList>
    </citation>
    <scope>NUCLEOTIDE SEQUENCE [LARGE SCALE GENOMIC DNA]</scope>
</reference>
<dbReference type="InterPro" id="IPR058922">
    <property type="entry name" value="WHD_DRP"/>
</dbReference>
<evidence type="ECO:0000256" key="6">
    <source>
        <dbReference type="ARBA" id="ARBA00022614"/>
    </source>
</evidence>
<dbReference type="SUPFAM" id="SSF52540">
    <property type="entry name" value="P-loop containing nucleoside triphosphate hydrolases"/>
    <property type="match status" value="1"/>
</dbReference>
<keyword evidence="10" id="KW-0611">Plant defense</keyword>
<evidence type="ECO:0000256" key="9">
    <source>
        <dbReference type="ARBA" id="ARBA00022741"/>
    </source>
</evidence>
<dbReference type="Gene3D" id="1.10.10.10">
    <property type="entry name" value="Winged helix-like DNA-binding domain superfamily/Winged helix DNA-binding domain"/>
    <property type="match status" value="1"/>
</dbReference>
<dbReference type="PANTHER" id="PTHR23155:SF1152">
    <property type="entry name" value="AAA+ ATPASE DOMAIN-CONTAINING PROTEIN"/>
    <property type="match status" value="1"/>
</dbReference>
<evidence type="ECO:0000256" key="4">
    <source>
        <dbReference type="ARBA" id="ARBA00008894"/>
    </source>
</evidence>
<dbReference type="Gene3D" id="3.40.50.300">
    <property type="entry name" value="P-loop containing nucleotide triphosphate hydrolases"/>
    <property type="match status" value="1"/>
</dbReference>
<dbReference type="Pfam" id="PF23559">
    <property type="entry name" value="WHD_DRP"/>
    <property type="match status" value="1"/>
</dbReference>
<dbReference type="Gene3D" id="1.10.8.430">
    <property type="entry name" value="Helical domain of apoptotic protease-activating factors"/>
    <property type="match status" value="1"/>
</dbReference>
<dbReference type="InterPro" id="IPR036388">
    <property type="entry name" value="WH-like_DNA-bd_sf"/>
</dbReference>
<dbReference type="Gene3D" id="3.80.10.10">
    <property type="entry name" value="Ribonuclease Inhibitor"/>
    <property type="match status" value="1"/>
</dbReference>
<protein>
    <submittedName>
        <fullName evidence="17">Late blight resistance protein homolog R1B-17</fullName>
    </submittedName>
</protein>